<dbReference type="InterPro" id="IPR013096">
    <property type="entry name" value="Cupin_2"/>
</dbReference>
<dbReference type="KEGG" id="vcop:MM50RIKEN_02190"/>
<dbReference type="SUPFAM" id="SSF51182">
    <property type="entry name" value="RmlC-like cupins"/>
    <property type="match status" value="1"/>
</dbReference>
<dbReference type="InterPro" id="IPR014710">
    <property type="entry name" value="RmlC-like_jellyroll"/>
</dbReference>
<evidence type="ECO:0000256" key="3">
    <source>
        <dbReference type="ARBA" id="ARBA00023163"/>
    </source>
</evidence>
<evidence type="ECO:0000256" key="2">
    <source>
        <dbReference type="ARBA" id="ARBA00023125"/>
    </source>
</evidence>
<dbReference type="InterPro" id="IPR050807">
    <property type="entry name" value="TransReg_Diox_bact_type"/>
</dbReference>
<dbReference type="InterPro" id="IPR001387">
    <property type="entry name" value="Cro/C1-type_HTH"/>
</dbReference>
<name>A0A810Q419_9FIRM</name>
<gene>
    <name evidence="5" type="ORF">MM50RIKEN_02190</name>
</gene>
<keyword evidence="3" id="KW-0804">Transcription</keyword>
<dbReference type="CDD" id="cd02209">
    <property type="entry name" value="cupin_XRE_C"/>
    <property type="match status" value="1"/>
</dbReference>
<dbReference type="Pfam" id="PF07883">
    <property type="entry name" value="Cupin_2"/>
    <property type="match status" value="1"/>
</dbReference>
<evidence type="ECO:0000313" key="6">
    <source>
        <dbReference type="Proteomes" id="UP000681035"/>
    </source>
</evidence>
<proteinExistence type="predicted"/>
<organism evidence="5 6">
    <name type="scientific">Vescimonas coprocola</name>
    <dbReference type="NCBI Taxonomy" id="2714355"/>
    <lineage>
        <taxon>Bacteria</taxon>
        <taxon>Bacillati</taxon>
        <taxon>Bacillota</taxon>
        <taxon>Clostridia</taxon>
        <taxon>Eubacteriales</taxon>
        <taxon>Oscillospiraceae</taxon>
        <taxon>Vescimonas</taxon>
    </lineage>
</organism>
<dbReference type="GO" id="GO:0003677">
    <property type="term" value="F:DNA binding"/>
    <property type="evidence" value="ECO:0007669"/>
    <property type="project" value="UniProtKB-KW"/>
</dbReference>
<dbReference type="PANTHER" id="PTHR46797">
    <property type="entry name" value="HTH-TYPE TRANSCRIPTIONAL REGULATOR"/>
    <property type="match status" value="1"/>
</dbReference>
<dbReference type="Pfam" id="PF01381">
    <property type="entry name" value="HTH_3"/>
    <property type="match status" value="1"/>
</dbReference>
<dbReference type="GO" id="GO:0003700">
    <property type="term" value="F:DNA-binding transcription factor activity"/>
    <property type="evidence" value="ECO:0007669"/>
    <property type="project" value="TreeGrafter"/>
</dbReference>
<dbReference type="InterPro" id="IPR011051">
    <property type="entry name" value="RmlC_Cupin_sf"/>
</dbReference>
<dbReference type="Proteomes" id="UP000681035">
    <property type="component" value="Chromosome"/>
</dbReference>
<dbReference type="CDD" id="cd00093">
    <property type="entry name" value="HTH_XRE"/>
    <property type="match status" value="1"/>
</dbReference>
<dbReference type="Gene3D" id="1.10.260.40">
    <property type="entry name" value="lambda repressor-like DNA-binding domains"/>
    <property type="match status" value="1"/>
</dbReference>
<dbReference type="GO" id="GO:0005829">
    <property type="term" value="C:cytosol"/>
    <property type="evidence" value="ECO:0007669"/>
    <property type="project" value="TreeGrafter"/>
</dbReference>
<keyword evidence="6" id="KW-1185">Reference proteome</keyword>
<dbReference type="EMBL" id="AP023418">
    <property type="protein sequence ID" value="BCK80456.1"/>
    <property type="molecule type" value="Genomic_DNA"/>
</dbReference>
<dbReference type="RefSeq" id="WP_213541405.1">
    <property type="nucleotide sequence ID" value="NZ_AP023418.1"/>
</dbReference>
<evidence type="ECO:0000256" key="1">
    <source>
        <dbReference type="ARBA" id="ARBA00023015"/>
    </source>
</evidence>
<dbReference type="SMART" id="SM00530">
    <property type="entry name" value="HTH_XRE"/>
    <property type="match status" value="1"/>
</dbReference>
<protein>
    <submittedName>
        <fullName evidence="5">Transcriptional regulator</fullName>
    </submittedName>
</protein>
<dbReference type="Gene3D" id="2.60.120.10">
    <property type="entry name" value="Jelly Rolls"/>
    <property type="match status" value="1"/>
</dbReference>
<sequence>MELHQAVAGNIHRIRKSQRLSMDRAAELAGISVSMWGQVERGSVNPTLAVLGKIASGLHVPLELLIENREEAPATLYRAVDVAGQRLYGGKVIRYPLFPFDTDSRSESCQMDIFISGVYEAADHVPGSHVYLTVLSGTVKVTCGGEVFRLESRDCLSLPGQAERQYVNVGNTTVRLLEWTVYRKNG</sequence>
<evidence type="ECO:0000313" key="5">
    <source>
        <dbReference type="EMBL" id="BCK80456.1"/>
    </source>
</evidence>
<dbReference type="SUPFAM" id="SSF47413">
    <property type="entry name" value="lambda repressor-like DNA-binding domains"/>
    <property type="match status" value="1"/>
</dbReference>
<evidence type="ECO:0000259" key="4">
    <source>
        <dbReference type="PROSITE" id="PS50943"/>
    </source>
</evidence>
<accession>A0A810Q419</accession>
<keyword evidence="1" id="KW-0805">Transcription regulation</keyword>
<dbReference type="PROSITE" id="PS50943">
    <property type="entry name" value="HTH_CROC1"/>
    <property type="match status" value="1"/>
</dbReference>
<keyword evidence="2" id="KW-0238">DNA-binding</keyword>
<reference evidence="5" key="1">
    <citation type="submission" date="2020-09" db="EMBL/GenBank/DDBJ databases">
        <title>New species isolated from human feces.</title>
        <authorList>
            <person name="Kitahara M."/>
            <person name="Shigeno Y."/>
            <person name="Shime M."/>
            <person name="Matsumoto Y."/>
            <person name="Nakamura S."/>
            <person name="Motooka D."/>
            <person name="Fukuoka S."/>
            <person name="Nishikawa H."/>
            <person name="Benno Y."/>
        </authorList>
    </citation>
    <scope>NUCLEOTIDE SEQUENCE</scope>
    <source>
        <strain evidence="5">MM50</strain>
    </source>
</reference>
<dbReference type="PANTHER" id="PTHR46797:SF23">
    <property type="entry name" value="HTH-TYPE TRANSCRIPTIONAL REGULATOR SUTR"/>
    <property type="match status" value="1"/>
</dbReference>
<dbReference type="InterPro" id="IPR010982">
    <property type="entry name" value="Lambda_DNA-bd_dom_sf"/>
</dbReference>
<dbReference type="AlphaFoldDB" id="A0A810Q419"/>
<feature type="domain" description="HTH cro/C1-type" evidence="4">
    <location>
        <begin position="11"/>
        <end position="65"/>
    </location>
</feature>